<dbReference type="AlphaFoldDB" id="A0A2U1NGE9"/>
<accession>A0A2U1NGE9</accession>
<keyword evidence="2" id="KW-0732">Signal</keyword>
<dbReference type="EMBL" id="PKPP01002874">
    <property type="protein sequence ID" value="PWA72595.1"/>
    <property type="molecule type" value="Genomic_DNA"/>
</dbReference>
<evidence type="ECO:0000313" key="3">
    <source>
        <dbReference type="EMBL" id="PWA72595.1"/>
    </source>
</evidence>
<sequence length="87" mass="9851">MENFCPKLIISLFVLSLILDHHHANGVHSDNDSECTQRSRKLIQGWQQKVMAPKSERKLRGKISPPGPQANRFRSLNMSPPPPPLPM</sequence>
<proteinExistence type="predicted"/>
<keyword evidence="4" id="KW-1185">Reference proteome</keyword>
<evidence type="ECO:0000256" key="2">
    <source>
        <dbReference type="SAM" id="SignalP"/>
    </source>
</evidence>
<evidence type="ECO:0000313" key="4">
    <source>
        <dbReference type="Proteomes" id="UP000245207"/>
    </source>
</evidence>
<feature type="signal peptide" evidence="2">
    <location>
        <begin position="1"/>
        <end position="24"/>
    </location>
</feature>
<dbReference type="OrthoDB" id="10500891at2759"/>
<organism evidence="3 4">
    <name type="scientific">Artemisia annua</name>
    <name type="common">Sweet wormwood</name>
    <dbReference type="NCBI Taxonomy" id="35608"/>
    <lineage>
        <taxon>Eukaryota</taxon>
        <taxon>Viridiplantae</taxon>
        <taxon>Streptophyta</taxon>
        <taxon>Embryophyta</taxon>
        <taxon>Tracheophyta</taxon>
        <taxon>Spermatophyta</taxon>
        <taxon>Magnoliopsida</taxon>
        <taxon>eudicotyledons</taxon>
        <taxon>Gunneridae</taxon>
        <taxon>Pentapetalae</taxon>
        <taxon>asterids</taxon>
        <taxon>campanulids</taxon>
        <taxon>Asterales</taxon>
        <taxon>Asteraceae</taxon>
        <taxon>Asteroideae</taxon>
        <taxon>Anthemideae</taxon>
        <taxon>Artemisiinae</taxon>
        <taxon>Artemisia</taxon>
    </lineage>
</organism>
<gene>
    <name evidence="3" type="ORF">CTI12_AA269200</name>
</gene>
<reference evidence="3 4" key="1">
    <citation type="journal article" date="2018" name="Mol. Plant">
        <title>The genome of Artemisia annua provides insight into the evolution of Asteraceae family and artemisinin biosynthesis.</title>
        <authorList>
            <person name="Shen Q."/>
            <person name="Zhang L."/>
            <person name="Liao Z."/>
            <person name="Wang S."/>
            <person name="Yan T."/>
            <person name="Shi P."/>
            <person name="Liu M."/>
            <person name="Fu X."/>
            <person name="Pan Q."/>
            <person name="Wang Y."/>
            <person name="Lv Z."/>
            <person name="Lu X."/>
            <person name="Zhang F."/>
            <person name="Jiang W."/>
            <person name="Ma Y."/>
            <person name="Chen M."/>
            <person name="Hao X."/>
            <person name="Li L."/>
            <person name="Tang Y."/>
            <person name="Lv G."/>
            <person name="Zhou Y."/>
            <person name="Sun X."/>
            <person name="Brodelius P.E."/>
            <person name="Rose J.K.C."/>
            <person name="Tang K."/>
        </authorList>
    </citation>
    <scope>NUCLEOTIDE SEQUENCE [LARGE SCALE GENOMIC DNA]</scope>
    <source>
        <strain evidence="4">cv. Huhao1</strain>
        <tissue evidence="3">Leaf</tissue>
    </source>
</reference>
<name>A0A2U1NGE9_ARTAN</name>
<comment type="caution">
    <text evidence="3">The sequence shown here is derived from an EMBL/GenBank/DDBJ whole genome shotgun (WGS) entry which is preliminary data.</text>
</comment>
<evidence type="ECO:0000256" key="1">
    <source>
        <dbReference type="SAM" id="MobiDB-lite"/>
    </source>
</evidence>
<feature type="region of interest" description="Disordered" evidence="1">
    <location>
        <begin position="47"/>
        <end position="87"/>
    </location>
</feature>
<dbReference type="Proteomes" id="UP000245207">
    <property type="component" value="Unassembled WGS sequence"/>
</dbReference>
<protein>
    <recommendedName>
        <fullName evidence="5">Transmembrane protein</fullName>
    </recommendedName>
</protein>
<feature type="chain" id="PRO_5015775589" description="Transmembrane protein" evidence="2">
    <location>
        <begin position="25"/>
        <end position="87"/>
    </location>
</feature>
<evidence type="ECO:0008006" key="5">
    <source>
        <dbReference type="Google" id="ProtNLM"/>
    </source>
</evidence>